<proteinExistence type="predicted"/>
<organism evidence="1 2">
    <name type="scientific">Pseudomonas cerasi</name>
    <dbReference type="NCBI Taxonomy" id="1583341"/>
    <lineage>
        <taxon>Bacteria</taxon>
        <taxon>Pseudomonadati</taxon>
        <taxon>Pseudomonadota</taxon>
        <taxon>Gammaproteobacteria</taxon>
        <taxon>Pseudomonadales</taxon>
        <taxon>Pseudomonadaceae</taxon>
        <taxon>Pseudomonas</taxon>
    </lineage>
</organism>
<sequence>MKVVRPVEIISVLDVQCHACGSSTKLDTGTLQLAKLQARRGFGADHVHCTSANVAGKRPAELIFQSPREYKATIRIMNC</sequence>
<dbReference type="Proteomes" id="UP000239025">
    <property type="component" value="Chromosome 1"/>
</dbReference>
<name>A0A1A7GI96_9PSED</name>
<protein>
    <submittedName>
        <fullName evidence="1">Uncharacterized protein</fullName>
    </submittedName>
</protein>
<dbReference type="AlphaFoldDB" id="A0A1A7GI96"/>
<gene>
    <name evidence="1" type="ORF">PL963_05303</name>
</gene>
<accession>A0A1A7GI96</accession>
<evidence type="ECO:0000313" key="2">
    <source>
        <dbReference type="Proteomes" id="UP000239025"/>
    </source>
</evidence>
<keyword evidence="2" id="KW-1185">Reference proteome</keyword>
<evidence type="ECO:0000313" key="1">
    <source>
        <dbReference type="EMBL" id="SOS24388.1"/>
    </source>
</evidence>
<reference evidence="2" key="1">
    <citation type="submission" date="2017-11" db="EMBL/GenBank/DDBJ databases">
        <authorList>
            <person name="Blom J."/>
        </authorList>
    </citation>
    <scope>NUCLEOTIDE SEQUENCE [LARGE SCALE GENOMIC DNA]</scope>
</reference>
<dbReference type="EMBL" id="LT963395">
    <property type="protein sequence ID" value="SOS24388.1"/>
    <property type="molecule type" value="Genomic_DNA"/>
</dbReference>